<feature type="coiled-coil region" evidence="1">
    <location>
        <begin position="4"/>
        <end position="61"/>
    </location>
</feature>
<keyword evidence="1" id="KW-0175">Coiled coil</keyword>
<dbReference type="NCBIfam" id="NF047331">
    <property type="entry name" value="phage_HTJ"/>
    <property type="match status" value="1"/>
</dbReference>
<dbReference type="EMBL" id="AP018907">
    <property type="protein sequence ID" value="BBF92221.1"/>
    <property type="molecule type" value="Genomic_DNA"/>
</dbReference>
<gene>
    <name evidence="2" type="ORF">BLTE_09060</name>
</gene>
<sequence length="76" mass="8253">MADLEALRQRLADLREAHASGAKRVKTATNGVVEEVEFQTTSDLERAIANVEAQIAAAEGRPAGKIVHLRNTRGWS</sequence>
<evidence type="ECO:0000313" key="2">
    <source>
        <dbReference type="EMBL" id="BBF92221.1"/>
    </source>
</evidence>
<dbReference type="InterPro" id="IPR036626">
    <property type="entry name" value="GpW_sf"/>
</dbReference>
<evidence type="ECO:0000256" key="1">
    <source>
        <dbReference type="SAM" id="Coils"/>
    </source>
</evidence>
<dbReference type="KEGG" id="blag:BLTE_09060"/>
<dbReference type="Proteomes" id="UP000266934">
    <property type="component" value="Chromosome"/>
</dbReference>
<dbReference type="AlphaFoldDB" id="A0A348FY38"/>
<keyword evidence="3" id="KW-1185">Reference proteome</keyword>
<accession>A0A348FY38</accession>
<name>A0A348FY38_9HYPH</name>
<protein>
    <submittedName>
        <fullName evidence="2">Uncharacterized protein</fullName>
    </submittedName>
</protein>
<dbReference type="Gene3D" id="3.30.1580.10">
    <property type="entry name" value="Head-to-tail joining protein W"/>
    <property type="match status" value="1"/>
</dbReference>
<dbReference type="GO" id="GO:0019058">
    <property type="term" value="P:viral life cycle"/>
    <property type="evidence" value="ECO:0007669"/>
    <property type="project" value="InterPro"/>
</dbReference>
<proteinExistence type="predicted"/>
<dbReference type="OrthoDB" id="9943675at2"/>
<reference evidence="2 3" key="1">
    <citation type="submission" date="2018-08" db="EMBL/GenBank/DDBJ databases">
        <title>Complete genome sequencing of Blastochloris tepida GI.</title>
        <authorList>
            <person name="Tsukatani Y."/>
            <person name="Mori H."/>
        </authorList>
    </citation>
    <scope>NUCLEOTIDE SEQUENCE [LARGE SCALE GENOMIC DNA]</scope>
    <source>
        <strain evidence="2 3">GI</strain>
    </source>
</reference>
<organism evidence="2 3">
    <name type="scientific">Blastochloris tepida</name>
    <dbReference type="NCBI Taxonomy" id="2233851"/>
    <lineage>
        <taxon>Bacteria</taxon>
        <taxon>Pseudomonadati</taxon>
        <taxon>Pseudomonadota</taxon>
        <taxon>Alphaproteobacteria</taxon>
        <taxon>Hyphomicrobiales</taxon>
        <taxon>Blastochloridaceae</taxon>
        <taxon>Blastochloris</taxon>
    </lineage>
</organism>
<evidence type="ECO:0000313" key="3">
    <source>
        <dbReference type="Proteomes" id="UP000266934"/>
    </source>
</evidence>
<dbReference type="RefSeq" id="WP_126398010.1">
    <property type="nucleotide sequence ID" value="NZ_AP018907.1"/>
</dbReference>